<organism evidence="1 2">
    <name type="scientific">Cellulomonas xylanilytica</name>
    <dbReference type="NCBI Taxonomy" id="233583"/>
    <lineage>
        <taxon>Bacteria</taxon>
        <taxon>Bacillati</taxon>
        <taxon>Actinomycetota</taxon>
        <taxon>Actinomycetes</taxon>
        <taxon>Micrococcales</taxon>
        <taxon>Cellulomonadaceae</taxon>
        <taxon>Cellulomonas</taxon>
    </lineage>
</organism>
<name>A0A510V9H9_9CELL</name>
<accession>A0A510V9H9</accession>
<evidence type="ECO:0008006" key="3">
    <source>
        <dbReference type="Google" id="ProtNLM"/>
    </source>
</evidence>
<dbReference type="EMBL" id="BJUB01000017">
    <property type="protein sequence ID" value="GEK23517.1"/>
    <property type="molecule type" value="Genomic_DNA"/>
</dbReference>
<sequence length="116" mass="12609">MDPSSSTRMPGRLVPAGGGHVPVRVRGFVDDAAPPRAQRSERGFAVVLARTEHAVVKVVDGTTVLGYLPEGWSQVVDFELWSCEQAGEPALARAVLEGARGERDLFVMLSWPRRRG</sequence>
<keyword evidence="2" id="KW-1185">Reference proteome</keyword>
<evidence type="ECO:0000313" key="2">
    <source>
        <dbReference type="Proteomes" id="UP000321118"/>
    </source>
</evidence>
<proteinExistence type="predicted"/>
<dbReference type="AlphaFoldDB" id="A0A510V9H9"/>
<protein>
    <recommendedName>
        <fullName evidence="3">HIRAN domain-containing protein</fullName>
    </recommendedName>
</protein>
<gene>
    <name evidence="1" type="ORF">CXY01_40370</name>
</gene>
<evidence type="ECO:0000313" key="1">
    <source>
        <dbReference type="EMBL" id="GEK23517.1"/>
    </source>
</evidence>
<dbReference type="RefSeq" id="WP_146931535.1">
    <property type="nucleotide sequence ID" value="NZ_BJUB01000017.1"/>
</dbReference>
<reference evidence="1 2" key="1">
    <citation type="submission" date="2019-07" db="EMBL/GenBank/DDBJ databases">
        <title>Whole genome shotgun sequence of Cellulomonas xylanilytica NBRC 101102.</title>
        <authorList>
            <person name="Hosoyama A."/>
            <person name="Uohara A."/>
            <person name="Ohji S."/>
            <person name="Ichikawa N."/>
        </authorList>
    </citation>
    <scope>NUCLEOTIDE SEQUENCE [LARGE SCALE GENOMIC DNA]</scope>
    <source>
        <strain evidence="1 2">NBRC 101102</strain>
    </source>
</reference>
<dbReference type="Proteomes" id="UP000321118">
    <property type="component" value="Unassembled WGS sequence"/>
</dbReference>
<comment type="caution">
    <text evidence="1">The sequence shown here is derived from an EMBL/GenBank/DDBJ whole genome shotgun (WGS) entry which is preliminary data.</text>
</comment>
<dbReference type="OrthoDB" id="4825575at2"/>